<dbReference type="OrthoDB" id="9836231at2"/>
<sequence>MEKIFKCLDNPFDSHLISGPRLYAGGEDLETKARPHFPHLSEEIAAARLPYGRLLGLVEVNDAEKIGGTDAVDDLLTEAARYMVDAEPQVAVSLKKGSVAYKAVYPDNLQTYTRLRKADAPARFEALKEVMENHGGTLPPEMKSIMSGFRAAWDDARAAQNAAEGKLAGSRTERDAARKKLETVLFKALLQLTIECIDDTDRVRDFIDHTILDAHRHSSLEQPATPAV</sequence>
<keyword evidence="2" id="KW-1185">Reference proteome</keyword>
<dbReference type="EMBL" id="SKFH01000010">
    <property type="protein sequence ID" value="TCZ72837.1"/>
    <property type="molecule type" value="Genomic_DNA"/>
</dbReference>
<accession>A0A4R4E1X4</accession>
<organism evidence="1 2">
    <name type="scientific">Flaviaesturariibacter aridisoli</name>
    <dbReference type="NCBI Taxonomy" id="2545761"/>
    <lineage>
        <taxon>Bacteria</taxon>
        <taxon>Pseudomonadati</taxon>
        <taxon>Bacteroidota</taxon>
        <taxon>Chitinophagia</taxon>
        <taxon>Chitinophagales</taxon>
        <taxon>Chitinophagaceae</taxon>
        <taxon>Flaviaestuariibacter</taxon>
    </lineage>
</organism>
<reference evidence="1 2" key="1">
    <citation type="submission" date="2019-03" db="EMBL/GenBank/DDBJ databases">
        <authorList>
            <person name="Kim M.K.M."/>
        </authorList>
    </citation>
    <scope>NUCLEOTIDE SEQUENCE [LARGE SCALE GENOMIC DNA]</scope>
    <source>
        <strain evidence="1 2">17J68-15</strain>
    </source>
</reference>
<name>A0A4R4E1X4_9BACT</name>
<comment type="caution">
    <text evidence="1">The sequence shown here is derived from an EMBL/GenBank/DDBJ whole genome shotgun (WGS) entry which is preliminary data.</text>
</comment>
<proteinExistence type="predicted"/>
<dbReference type="RefSeq" id="WP_131851760.1">
    <property type="nucleotide sequence ID" value="NZ_SKFH01000010.1"/>
</dbReference>
<protein>
    <submittedName>
        <fullName evidence="1">Uncharacterized protein</fullName>
    </submittedName>
</protein>
<dbReference type="Proteomes" id="UP000295164">
    <property type="component" value="Unassembled WGS sequence"/>
</dbReference>
<evidence type="ECO:0000313" key="1">
    <source>
        <dbReference type="EMBL" id="TCZ72837.1"/>
    </source>
</evidence>
<dbReference type="AlphaFoldDB" id="A0A4R4E1X4"/>
<evidence type="ECO:0000313" key="2">
    <source>
        <dbReference type="Proteomes" id="UP000295164"/>
    </source>
</evidence>
<gene>
    <name evidence="1" type="ORF">E0486_08645</name>
</gene>